<feature type="compositionally biased region" description="Basic residues" evidence="1">
    <location>
        <begin position="298"/>
        <end position="316"/>
    </location>
</feature>
<protein>
    <submittedName>
        <fullName evidence="2">Uncharacterized protein</fullName>
    </submittedName>
</protein>
<reference evidence="2" key="2">
    <citation type="submission" date="2023-06" db="EMBL/GenBank/DDBJ databases">
        <authorList>
            <consortium name="Lawrence Berkeley National Laboratory"/>
            <person name="Haridas S."/>
            <person name="Hensen N."/>
            <person name="Bonometti L."/>
            <person name="Westerberg I."/>
            <person name="Brannstrom I.O."/>
            <person name="Guillou S."/>
            <person name="Cros-Aarteil S."/>
            <person name="Calhoun S."/>
            <person name="Kuo A."/>
            <person name="Mondo S."/>
            <person name="Pangilinan J."/>
            <person name="Riley R."/>
            <person name="Labutti K."/>
            <person name="Andreopoulos B."/>
            <person name="Lipzen A."/>
            <person name="Chen C."/>
            <person name="Yanf M."/>
            <person name="Daum C."/>
            <person name="Ng V."/>
            <person name="Clum A."/>
            <person name="Steindorff A."/>
            <person name="Ohm R."/>
            <person name="Martin F."/>
            <person name="Silar P."/>
            <person name="Natvig D."/>
            <person name="Lalanne C."/>
            <person name="Gautier V."/>
            <person name="Ament-Velasquez S.L."/>
            <person name="Kruys A."/>
            <person name="Hutchinson M.I."/>
            <person name="Powell A.J."/>
            <person name="Barry K."/>
            <person name="Miller A.N."/>
            <person name="Grigoriev I.V."/>
            <person name="Debuchy R."/>
            <person name="Gladieux P."/>
            <person name="Thoren M.H."/>
            <person name="Johannesson H."/>
        </authorList>
    </citation>
    <scope>NUCLEOTIDE SEQUENCE</scope>
    <source>
        <strain evidence="2">CBS 958.72</strain>
    </source>
</reference>
<accession>A0AAE0JVQ4</accession>
<feature type="region of interest" description="Disordered" evidence="1">
    <location>
        <begin position="292"/>
        <end position="349"/>
    </location>
</feature>
<organism evidence="2 3">
    <name type="scientific">Lasiosphaeria ovina</name>
    <dbReference type="NCBI Taxonomy" id="92902"/>
    <lineage>
        <taxon>Eukaryota</taxon>
        <taxon>Fungi</taxon>
        <taxon>Dikarya</taxon>
        <taxon>Ascomycota</taxon>
        <taxon>Pezizomycotina</taxon>
        <taxon>Sordariomycetes</taxon>
        <taxon>Sordariomycetidae</taxon>
        <taxon>Sordariales</taxon>
        <taxon>Lasiosphaeriaceae</taxon>
        <taxon>Lasiosphaeria</taxon>
    </lineage>
</organism>
<evidence type="ECO:0000256" key="1">
    <source>
        <dbReference type="SAM" id="MobiDB-lite"/>
    </source>
</evidence>
<dbReference type="EMBL" id="JAULSN010000009">
    <property type="protein sequence ID" value="KAK3364877.1"/>
    <property type="molecule type" value="Genomic_DNA"/>
</dbReference>
<dbReference type="AlphaFoldDB" id="A0AAE0JVQ4"/>
<evidence type="ECO:0000313" key="3">
    <source>
        <dbReference type="Proteomes" id="UP001287356"/>
    </source>
</evidence>
<comment type="caution">
    <text evidence="2">The sequence shown here is derived from an EMBL/GenBank/DDBJ whole genome shotgun (WGS) entry which is preliminary data.</text>
</comment>
<reference evidence="2" key="1">
    <citation type="journal article" date="2023" name="Mol. Phylogenet. Evol.">
        <title>Genome-scale phylogeny and comparative genomics of the fungal order Sordariales.</title>
        <authorList>
            <person name="Hensen N."/>
            <person name="Bonometti L."/>
            <person name="Westerberg I."/>
            <person name="Brannstrom I.O."/>
            <person name="Guillou S."/>
            <person name="Cros-Aarteil S."/>
            <person name="Calhoun S."/>
            <person name="Haridas S."/>
            <person name="Kuo A."/>
            <person name="Mondo S."/>
            <person name="Pangilinan J."/>
            <person name="Riley R."/>
            <person name="LaButti K."/>
            <person name="Andreopoulos B."/>
            <person name="Lipzen A."/>
            <person name="Chen C."/>
            <person name="Yan M."/>
            <person name="Daum C."/>
            <person name="Ng V."/>
            <person name="Clum A."/>
            <person name="Steindorff A."/>
            <person name="Ohm R.A."/>
            <person name="Martin F."/>
            <person name="Silar P."/>
            <person name="Natvig D.O."/>
            <person name="Lalanne C."/>
            <person name="Gautier V."/>
            <person name="Ament-Velasquez S.L."/>
            <person name="Kruys A."/>
            <person name="Hutchinson M.I."/>
            <person name="Powell A.J."/>
            <person name="Barry K."/>
            <person name="Miller A.N."/>
            <person name="Grigoriev I.V."/>
            <person name="Debuchy R."/>
            <person name="Gladieux P."/>
            <person name="Hiltunen Thoren M."/>
            <person name="Johannesson H."/>
        </authorList>
    </citation>
    <scope>NUCLEOTIDE SEQUENCE</scope>
    <source>
        <strain evidence="2">CBS 958.72</strain>
    </source>
</reference>
<feature type="region of interest" description="Disordered" evidence="1">
    <location>
        <begin position="1"/>
        <end position="23"/>
    </location>
</feature>
<gene>
    <name evidence="2" type="ORF">B0T24DRAFT_598205</name>
</gene>
<feature type="compositionally biased region" description="Basic residues" evidence="1">
    <location>
        <begin position="335"/>
        <end position="349"/>
    </location>
</feature>
<dbReference type="Proteomes" id="UP001287356">
    <property type="component" value="Unassembled WGS sequence"/>
</dbReference>
<evidence type="ECO:0000313" key="2">
    <source>
        <dbReference type="EMBL" id="KAK3364877.1"/>
    </source>
</evidence>
<name>A0AAE0JVQ4_9PEZI</name>
<keyword evidence="3" id="KW-1185">Reference proteome</keyword>
<proteinExistence type="predicted"/>
<feature type="compositionally biased region" description="Low complexity" evidence="1">
    <location>
        <begin position="317"/>
        <end position="328"/>
    </location>
</feature>
<sequence>MSSTILPVYGRHTPQLTAGGDEKEKGHAVVISSSLTHDGLHRLSIISASGSPPLRGRPVGLADRAGVVLYHHGRVQPDHRWLKLTTIGGAEQAMHEQQSLAAGLEGQIKLLDRAAGTLGGAYAGLTGDRGKQQENQERHDVGIRPIWLIWKGHEPGTMNCCRAGGQGEGPTLVVKKGFSDGSNQSFDNNGNSYPLSDAVILQKPQSCLLQSSGALTVTALESPGSAKSTAFWAAGPLILELGFAVFYISPRKTMARLLVKYERFTQIMRSALRLTETPYVWVHQHDWALVPPPPPRRVDRRARRPGPAARRRRHTRSASTASSTARQPLDASNRKPCRLKTKRKPRLLR</sequence>